<gene>
    <name evidence="1" type="ORF">DPMN_191486</name>
</gene>
<evidence type="ECO:0000313" key="2">
    <source>
        <dbReference type="Proteomes" id="UP000828390"/>
    </source>
</evidence>
<evidence type="ECO:0000313" key="1">
    <source>
        <dbReference type="EMBL" id="KAH3691001.1"/>
    </source>
</evidence>
<reference evidence="1" key="1">
    <citation type="journal article" date="2019" name="bioRxiv">
        <title>The Genome of the Zebra Mussel, Dreissena polymorpha: A Resource for Invasive Species Research.</title>
        <authorList>
            <person name="McCartney M.A."/>
            <person name="Auch B."/>
            <person name="Kono T."/>
            <person name="Mallez S."/>
            <person name="Zhang Y."/>
            <person name="Obille A."/>
            <person name="Becker A."/>
            <person name="Abrahante J.E."/>
            <person name="Garbe J."/>
            <person name="Badalamenti J.P."/>
            <person name="Herman A."/>
            <person name="Mangelson H."/>
            <person name="Liachko I."/>
            <person name="Sullivan S."/>
            <person name="Sone E.D."/>
            <person name="Koren S."/>
            <person name="Silverstein K.A.T."/>
            <person name="Beckman K.B."/>
            <person name="Gohl D.M."/>
        </authorList>
    </citation>
    <scope>NUCLEOTIDE SEQUENCE</scope>
    <source>
        <strain evidence="1">Duluth1</strain>
        <tissue evidence="1">Whole animal</tissue>
    </source>
</reference>
<protein>
    <submittedName>
        <fullName evidence="1">Uncharacterized protein</fullName>
    </submittedName>
</protein>
<organism evidence="1 2">
    <name type="scientific">Dreissena polymorpha</name>
    <name type="common">Zebra mussel</name>
    <name type="synonym">Mytilus polymorpha</name>
    <dbReference type="NCBI Taxonomy" id="45954"/>
    <lineage>
        <taxon>Eukaryota</taxon>
        <taxon>Metazoa</taxon>
        <taxon>Spiralia</taxon>
        <taxon>Lophotrochozoa</taxon>
        <taxon>Mollusca</taxon>
        <taxon>Bivalvia</taxon>
        <taxon>Autobranchia</taxon>
        <taxon>Heteroconchia</taxon>
        <taxon>Euheterodonta</taxon>
        <taxon>Imparidentia</taxon>
        <taxon>Neoheterodontei</taxon>
        <taxon>Myida</taxon>
        <taxon>Dreissenoidea</taxon>
        <taxon>Dreissenidae</taxon>
        <taxon>Dreissena</taxon>
    </lineage>
</organism>
<proteinExistence type="predicted"/>
<accession>A0A9D4BDB4</accession>
<dbReference type="EMBL" id="JAIWYP010000047">
    <property type="protein sequence ID" value="KAH3691001.1"/>
    <property type="molecule type" value="Genomic_DNA"/>
</dbReference>
<name>A0A9D4BDB4_DREPO</name>
<keyword evidence="2" id="KW-1185">Reference proteome</keyword>
<comment type="caution">
    <text evidence="1">The sequence shown here is derived from an EMBL/GenBank/DDBJ whole genome shotgun (WGS) entry which is preliminary data.</text>
</comment>
<dbReference type="AlphaFoldDB" id="A0A9D4BDB4"/>
<reference evidence="1" key="2">
    <citation type="submission" date="2020-11" db="EMBL/GenBank/DDBJ databases">
        <authorList>
            <person name="McCartney M.A."/>
            <person name="Auch B."/>
            <person name="Kono T."/>
            <person name="Mallez S."/>
            <person name="Becker A."/>
            <person name="Gohl D.M."/>
            <person name="Silverstein K.A.T."/>
            <person name="Koren S."/>
            <person name="Bechman K.B."/>
            <person name="Herman A."/>
            <person name="Abrahante J.E."/>
            <person name="Garbe J."/>
        </authorList>
    </citation>
    <scope>NUCLEOTIDE SEQUENCE</scope>
    <source>
        <strain evidence="1">Duluth1</strain>
        <tissue evidence="1">Whole animal</tissue>
    </source>
</reference>
<sequence length="52" mass="6082">MNRNITEEEVAQIKKDDKQWTDSAEVDARPFLHYLQYLAFGGLGERDNQIRA</sequence>
<dbReference type="Proteomes" id="UP000828390">
    <property type="component" value="Unassembled WGS sequence"/>
</dbReference>